<gene>
    <name evidence="5" type="ORF">OLC1_LOCUS11265</name>
</gene>
<accession>A0AAV1D3N2</accession>
<keyword evidence="4" id="KW-0732">Signal</keyword>
<dbReference type="PANTHER" id="PTHR43490">
    <property type="entry name" value="(+)-NEOMENTHOL DEHYDROGENASE"/>
    <property type="match status" value="1"/>
</dbReference>
<dbReference type="GO" id="GO:0016491">
    <property type="term" value="F:oxidoreductase activity"/>
    <property type="evidence" value="ECO:0007669"/>
    <property type="project" value="UniProtKB-KW"/>
</dbReference>
<evidence type="ECO:0000256" key="3">
    <source>
        <dbReference type="ARBA" id="ARBA00023002"/>
    </source>
</evidence>
<evidence type="ECO:0000256" key="1">
    <source>
        <dbReference type="ARBA" id="ARBA00006484"/>
    </source>
</evidence>
<dbReference type="InterPro" id="IPR036291">
    <property type="entry name" value="NAD(P)-bd_dom_sf"/>
</dbReference>
<name>A0AAV1D3N2_OLDCO</name>
<dbReference type="GO" id="GO:0016020">
    <property type="term" value="C:membrane"/>
    <property type="evidence" value="ECO:0007669"/>
    <property type="project" value="TreeGrafter"/>
</dbReference>
<keyword evidence="6" id="KW-1185">Reference proteome</keyword>
<reference evidence="5" key="1">
    <citation type="submission" date="2023-03" db="EMBL/GenBank/DDBJ databases">
        <authorList>
            <person name="Julca I."/>
        </authorList>
    </citation>
    <scope>NUCLEOTIDE SEQUENCE</scope>
</reference>
<organism evidence="5 6">
    <name type="scientific">Oldenlandia corymbosa var. corymbosa</name>
    <dbReference type="NCBI Taxonomy" id="529605"/>
    <lineage>
        <taxon>Eukaryota</taxon>
        <taxon>Viridiplantae</taxon>
        <taxon>Streptophyta</taxon>
        <taxon>Embryophyta</taxon>
        <taxon>Tracheophyta</taxon>
        <taxon>Spermatophyta</taxon>
        <taxon>Magnoliopsida</taxon>
        <taxon>eudicotyledons</taxon>
        <taxon>Gunneridae</taxon>
        <taxon>Pentapetalae</taxon>
        <taxon>asterids</taxon>
        <taxon>lamiids</taxon>
        <taxon>Gentianales</taxon>
        <taxon>Rubiaceae</taxon>
        <taxon>Rubioideae</taxon>
        <taxon>Spermacoceae</taxon>
        <taxon>Hedyotis-Oldenlandia complex</taxon>
        <taxon>Oldenlandia</taxon>
    </lineage>
</organism>
<keyword evidence="2" id="KW-0521">NADP</keyword>
<dbReference type="SUPFAM" id="SSF51735">
    <property type="entry name" value="NAD(P)-binding Rossmann-fold domains"/>
    <property type="match status" value="1"/>
</dbReference>
<evidence type="ECO:0000256" key="4">
    <source>
        <dbReference type="SAM" id="SignalP"/>
    </source>
</evidence>
<protein>
    <submittedName>
        <fullName evidence="5">OLC1v1039144C2</fullName>
    </submittedName>
</protein>
<dbReference type="EMBL" id="OX459121">
    <property type="protein sequence ID" value="CAI9101745.1"/>
    <property type="molecule type" value="Genomic_DNA"/>
</dbReference>
<dbReference type="InterPro" id="IPR002347">
    <property type="entry name" value="SDR_fam"/>
</dbReference>
<proteinExistence type="inferred from homology"/>
<dbReference type="PANTHER" id="PTHR43490:SF98">
    <property type="entry name" value="OS02G0640600 PROTEIN"/>
    <property type="match status" value="1"/>
</dbReference>
<dbReference type="AlphaFoldDB" id="A0AAV1D3N2"/>
<dbReference type="Proteomes" id="UP001161247">
    <property type="component" value="Chromosome 4"/>
</dbReference>
<evidence type="ECO:0000256" key="2">
    <source>
        <dbReference type="ARBA" id="ARBA00022857"/>
    </source>
</evidence>
<evidence type="ECO:0000313" key="5">
    <source>
        <dbReference type="EMBL" id="CAI9101745.1"/>
    </source>
</evidence>
<comment type="similarity">
    <text evidence="1">Belongs to the short-chain dehydrogenases/reductases (SDR) family.</text>
</comment>
<dbReference type="PRINTS" id="PR00081">
    <property type="entry name" value="GDHRDH"/>
</dbReference>
<feature type="chain" id="PRO_5043841438" evidence="4">
    <location>
        <begin position="19"/>
        <end position="225"/>
    </location>
</feature>
<dbReference type="Gene3D" id="3.40.50.720">
    <property type="entry name" value="NAD(P)-binding Rossmann-like Domain"/>
    <property type="match status" value="1"/>
</dbReference>
<keyword evidence="3" id="KW-0560">Oxidoreductase</keyword>
<sequence length="225" mass="24893">MSFFVLIKFKFLFQVNNAGIGGANLDGDALRASATAAERTGAAKINWDLVKIDQTYELALECLQTNYFGTKRMTEAFIPLLKSSKSPRILNVSSARGKLQKITNEWAKGILSDVDNLTEERVDEVVDEFLKDFKEGSLESKGWPSSYSAYIVSKVALNAYTRIVAKEQPNMKVNCICPGNVRTDINLHTGILSVEEGAEVIVKLALLPDDCPSGLFFIREEVSVF</sequence>
<feature type="signal peptide" evidence="4">
    <location>
        <begin position="1"/>
        <end position="18"/>
    </location>
</feature>
<evidence type="ECO:0000313" key="6">
    <source>
        <dbReference type="Proteomes" id="UP001161247"/>
    </source>
</evidence>